<evidence type="ECO:0000313" key="3">
    <source>
        <dbReference type="Proteomes" id="UP001431783"/>
    </source>
</evidence>
<dbReference type="EMBL" id="JARQZJ010000036">
    <property type="protein sequence ID" value="KAK9876243.1"/>
    <property type="molecule type" value="Genomic_DNA"/>
</dbReference>
<accession>A0AAW1U6C5</accession>
<name>A0AAW1U6C5_9CUCU</name>
<dbReference type="PANTHER" id="PTHR33332">
    <property type="entry name" value="REVERSE TRANSCRIPTASE DOMAIN-CONTAINING PROTEIN"/>
    <property type="match status" value="1"/>
</dbReference>
<dbReference type="GO" id="GO:0071897">
    <property type="term" value="P:DNA biosynthetic process"/>
    <property type="evidence" value="ECO:0007669"/>
    <property type="project" value="UniProtKB-ARBA"/>
</dbReference>
<gene>
    <name evidence="2" type="ORF">WA026_012542</name>
</gene>
<proteinExistence type="predicted"/>
<organism evidence="2 3">
    <name type="scientific">Henosepilachna vigintioctopunctata</name>
    <dbReference type="NCBI Taxonomy" id="420089"/>
    <lineage>
        <taxon>Eukaryota</taxon>
        <taxon>Metazoa</taxon>
        <taxon>Ecdysozoa</taxon>
        <taxon>Arthropoda</taxon>
        <taxon>Hexapoda</taxon>
        <taxon>Insecta</taxon>
        <taxon>Pterygota</taxon>
        <taxon>Neoptera</taxon>
        <taxon>Endopterygota</taxon>
        <taxon>Coleoptera</taxon>
        <taxon>Polyphaga</taxon>
        <taxon>Cucujiformia</taxon>
        <taxon>Coccinelloidea</taxon>
        <taxon>Coccinellidae</taxon>
        <taxon>Epilachninae</taxon>
        <taxon>Epilachnini</taxon>
        <taxon>Henosepilachna</taxon>
    </lineage>
</organism>
<dbReference type="Pfam" id="PF00078">
    <property type="entry name" value="RVT_1"/>
    <property type="match status" value="1"/>
</dbReference>
<evidence type="ECO:0000259" key="1">
    <source>
        <dbReference type="PROSITE" id="PS50878"/>
    </source>
</evidence>
<feature type="domain" description="Reverse transcriptase" evidence="1">
    <location>
        <begin position="1"/>
        <end position="135"/>
    </location>
</feature>
<evidence type="ECO:0000313" key="2">
    <source>
        <dbReference type="EMBL" id="KAK9876243.1"/>
    </source>
</evidence>
<comment type="caution">
    <text evidence="2">The sequence shown here is derived from an EMBL/GenBank/DDBJ whole genome shotgun (WGS) entry which is preliminary data.</text>
</comment>
<dbReference type="InterPro" id="IPR000477">
    <property type="entry name" value="RT_dom"/>
</dbReference>
<protein>
    <recommendedName>
        <fullName evidence="1">Reverse transcriptase domain-containing protein</fullName>
    </recommendedName>
</protein>
<dbReference type="InterPro" id="IPR043502">
    <property type="entry name" value="DNA/RNA_pol_sf"/>
</dbReference>
<reference evidence="2 3" key="1">
    <citation type="submission" date="2023-03" db="EMBL/GenBank/DDBJ databases">
        <title>Genome insight into feeding habits of ladybird beetles.</title>
        <authorList>
            <person name="Li H.-S."/>
            <person name="Huang Y.-H."/>
            <person name="Pang H."/>
        </authorList>
    </citation>
    <scope>NUCLEOTIDE SEQUENCE [LARGE SCALE GENOMIC DNA]</scope>
    <source>
        <strain evidence="2">SYSU_2023b</strain>
        <tissue evidence="2">Whole body</tissue>
    </source>
</reference>
<dbReference type="AlphaFoldDB" id="A0AAW1U6C5"/>
<keyword evidence="3" id="KW-1185">Reference proteome</keyword>
<dbReference type="PROSITE" id="PS50878">
    <property type="entry name" value="RT_POL"/>
    <property type="match status" value="1"/>
</dbReference>
<dbReference type="Proteomes" id="UP001431783">
    <property type="component" value="Unassembled WGS sequence"/>
</dbReference>
<sequence length="135" mass="15388">MGSCCRWDIGFRGIVGDLMTSYLKDREQYVKIDSTCRKNIVEYGVPQGTVLGSVLFIIYMNCILNVESAGEISSFADDTVVFYEDETWENLKGKVETDLDHLIDAFSDMFLTVNFNKTFFWPSAVLHLMSPNMIN</sequence>
<dbReference type="SUPFAM" id="SSF56672">
    <property type="entry name" value="DNA/RNA polymerases"/>
    <property type="match status" value="1"/>
</dbReference>